<protein>
    <submittedName>
        <fullName evidence="2">Uncharacterized protein</fullName>
    </submittedName>
</protein>
<dbReference type="WBParaSite" id="PDA_v2.g30578.t1">
    <property type="protein sequence ID" value="PDA_v2.g30578.t1"/>
    <property type="gene ID" value="PDA_v2.g30578"/>
</dbReference>
<proteinExistence type="predicted"/>
<name>A0A914QT46_9BILA</name>
<organism evidence="1 2">
    <name type="scientific">Panagrolaimus davidi</name>
    <dbReference type="NCBI Taxonomy" id="227884"/>
    <lineage>
        <taxon>Eukaryota</taxon>
        <taxon>Metazoa</taxon>
        <taxon>Ecdysozoa</taxon>
        <taxon>Nematoda</taxon>
        <taxon>Chromadorea</taxon>
        <taxon>Rhabditida</taxon>
        <taxon>Tylenchina</taxon>
        <taxon>Panagrolaimomorpha</taxon>
        <taxon>Panagrolaimoidea</taxon>
        <taxon>Panagrolaimidae</taxon>
        <taxon>Panagrolaimus</taxon>
    </lineage>
</organism>
<dbReference type="Proteomes" id="UP000887578">
    <property type="component" value="Unplaced"/>
</dbReference>
<accession>A0A914QT46</accession>
<sequence>MKDAIKTEMQELLPNIQFKKMKLNFLKKFVVQRGFLFTSDELADILKNSNRDARVKITNSLGKSIYCDISYEQKREIKLIKLLNGRKSDNKDSVHIYWNTNYRMFSSPSPLNKRNGVQWYLIFSFGDICVRNSIAIKSNDYLIAETDFDVTPYCKIKIV</sequence>
<dbReference type="AlphaFoldDB" id="A0A914QT46"/>
<keyword evidence="1" id="KW-1185">Reference proteome</keyword>
<evidence type="ECO:0000313" key="1">
    <source>
        <dbReference type="Proteomes" id="UP000887578"/>
    </source>
</evidence>
<reference evidence="2" key="1">
    <citation type="submission" date="2022-11" db="UniProtKB">
        <authorList>
            <consortium name="WormBaseParasite"/>
        </authorList>
    </citation>
    <scope>IDENTIFICATION</scope>
</reference>
<evidence type="ECO:0000313" key="2">
    <source>
        <dbReference type="WBParaSite" id="PDA_v2.g30578.t1"/>
    </source>
</evidence>